<sequence>MFAVFGGALGLGIIEVKGYDPLVARIIGWVAALFFLLALVVWARRLLRGKQVVIRIDDKGIHDTRLSREPIPWQHIRGVSVMRQSNVSYLTLDMSPADKEHFLLPSAKLGSRLNGMPTISASGLQPSVEDLRFAIHRLRPRQ</sequence>
<feature type="transmembrane region" description="Helical" evidence="1">
    <location>
        <begin position="28"/>
        <end position="47"/>
    </location>
</feature>
<organism evidence="2 3">
    <name type="scientific">Nonomuraea jiangxiensis</name>
    <dbReference type="NCBI Taxonomy" id="633440"/>
    <lineage>
        <taxon>Bacteria</taxon>
        <taxon>Bacillati</taxon>
        <taxon>Actinomycetota</taxon>
        <taxon>Actinomycetes</taxon>
        <taxon>Streptosporangiales</taxon>
        <taxon>Streptosporangiaceae</taxon>
        <taxon>Nonomuraea</taxon>
    </lineage>
</organism>
<dbReference type="AlphaFoldDB" id="A0A1G8PUR5"/>
<keyword evidence="1" id="KW-1133">Transmembrane helix</keyword>
<protein>
    <recommendedName>
        <fullName evidence="4">PH domain-containing protein</fullName>
    </recommendedName>
</protein>
<dbReference type="Proteomes" id="UP000199202">
    <property type="component" value="Unassembled WGS sequence"/>
</dbReference>
<name>A0A1G8PUR5_9ACTN</name>
<evidence type="ECO:0000313" key="3">
    <source>
        <dbReference type="Proteomes" id="UP000199202"/>
    </source>
</evidence>
<dbReference type="EMBL" id="FNDJ01000008">
    <property type="protein sequence ID" value="SDI96006.1"/>
    <property type="molecule type" value="Genomic_DNA"/>
</dbReference>
<evidence type="ECO:0000256" key="1">
    <source>
        <dbReference type="SAM" id="Phobius"/>
    </source>
</evidence>
<dbReference type="InterPro" id="IPR048136">
    <property type="entry name" value="STM3941-like"/>
</dbReference>
<evidence type="ECO:0008006" key="4">
    <source>
        <dbReference type="Google" id="ProtNLM"/>
    </source>
</evidence>
<gene>
    <name evidence="2" type="ORF">SAMN05421869_10830</name>
</gene>
<proteinExistence type="predicted"/>
<reference evidence="2 3" key="1">
    <citation type="submission" date="2016-10" db="EMBL/GenBank/DDBJ databases">
        <authorList>
            <person name="de Groot N.N."/>
        </authorList>
    </citation>
    <scope>NUCLEOTIDE SEQUENCE [LARGE SCALE GENOMIC DNA]</scope>
    <source>
        <strain evidence="2 3">CGMCC 4.6533</strain>
    </source>
</reference>
<dbReference type="NCBIfam" id="NF041635">
    <property type="entry name" value="STM3941_fam"/>
    <property type="match status" value="1"/>
</dbReference>
<keyword evidence="1" id="KW-0812">Transmembrane</keyword>
<keyword evidence="1" id="KW-0472">Membrane</keyword>
<evidence type="ECO:0000313" key="2">
    <source>
        <dbReference type="EMBL" id="SDI96006.1"/>
    </source>
</evidence>
<keyword evidence="3" id="KW-1185">Reference proteome</keyword>
<accession>A0A1G8PUR5</accession>